<feature type="domain" description="Zn(2)-C6 fungal-type" evidence="6">
    <location>
        <begin position="21"/>
        <end position="50"/>
    </location>
</feature>
<dbReference type="Pfam" id="PF00172">
    <property type="entry name" value="Zn_clus"/>
    <property type="match status" value="1"/>
</dbReference>
<keyword evidence="3" id="KW-0804">Transcription</keyword>
<evidence type="ECO:0000256" key="2">
    <source>
        <dbReference type="ARBA" id="ARBA00023015"/>
    </source>
</evidence>
<keyword evidence="8" id="KW-1185">Reference proteome</keyword>
<dbReference type="PROSITE" id="PS00463">
    <property type="entry name" value="ZN2_CY6_FUNGAL_1"/>
    <property type="match status" value="1"/>
</dbReference>
<evidence type="ECO:0000259" key="6">
    <source>
        <dbReference type="PROSITE" id="PS50048"/>
    </source>
</evidence>
<dbReference type="InterPro" id="IPR051127">
    <property type="entry name" value="Fungal_SecMet_Regulators"/>
</dbReference>
<accession>A0ABQ8GI09</accession>
<dbReference type="SUPFAM" id="SSF57701">
    <property type="entry name" value="Zn2/Cys6 DNA-binding domain"/>
    <property type="match status" value="1"/>
</dbReference>
<dbReference type="CDD" id="cd00067">
    <property type="entry name" value="GAL4"/>
    <property type="match status" value="1"/>
</dbReference>
<organism evidence="7 8">
    <name type="scientific">Macrophomina phaseolina</name>
    <dbReference type="NCBI Taxonomy" id="35725"/>
    <lineage>
        <taxon>Eukaryota</taxon>
        <taxon>Fungi</taxon>
        <taxon>Dikarya</taxon>
        <taxon>Ascomycota</taxon>
        <taxon>Pezizomycotina</taxon>
        <taxon>Dothideomycetes</taxon>
        <taxon>Dothideomycetes incertae sedis</taxon>
        <taxon>Botryosphaeriales</taxon>
        <taxon>Botryosphaeriaceae</taxon>
        <taxon>Macrophomina</taxon>
    </lineage>
</organism>
<name>A0ABQ8GI09_9PEZI</name>
<dbReference type="InterPro" id="IPR007219">
    <property type="entry name" value="XnlR_reg_dom"/>
</dbReference>
<dbReference type="EMBL" id="JAGTJR010000007">
    <property type="protein sequence ID" value="KAH7056915.1"/>
    <property type="molecule type" value="Genomic_DNA"/>
</dbReference>
<dbReference type="SMART" id="SM00906">
    <property type="entry name" value="Fungal_trans"/>
    <property type="match status" value="1"/>
</dbReference>
<dbReference type="CDD" id="cd12148">
    <property type="entry name" value="fungal_TF_MHR"/>
    <property type="match status" value="1"/>
</dbReference>
<dbReference type="Pfam" id="PF04082">
    <property type="entry name" value="Fungal_trans"/>
    <property type="match status" value="1"/>
</dbReference>
<evidence type="ECO:0000256" key="3">
    <source>
        <dbReference type="ARBA" id="ARBA00023163"/>
    </source>
</evidence>
<reference evidence="7 8" key="1">
    <citation type="journal article" date="2021" name="Nat. Commun.">
        <title>Genetic determinants of endophytism in the Arabidopsis root mycobiome.</title>
        <authorList>
            <person name="Mesny F."/>
            <person name="Miyauchi S."/>
            <person name="Thiergart T."/>
            <person name="Pickel B."/>
            <person name="Atanasova L."/>
            <person name="Karlsson M."/>
            <person name="Huettel B."/>
            <person name="Barry K.W."/>
            <person name="Haridas S."/>
            <person name="Chen C."/>
            <person name="Bauer D."/>
            <person name="Andreopoulos W."/>
            <person name="Pangilinan J."/>
            <person name="LaButti K."/>
            <person name="Riley R."/>
            <person name="Lipzen A."/>
            <person name="Clum A."/>
            <person name="Drula E."/>
            <person name="Henrissat B."/>
            <person name="Kohler A."/>
            <person name="Grigoriev I.V."/>
            <person name="Martin F.M."/>
            <person name="Hacquard S."/>
        </authorList>
    </citation>
    <scope>NUCLEOTIDE SEQUENCE [LARGE SCALE GENOMIC DNA]</scope>
    <source>
        <strain evidence="7 8">MPI-SDFR-AT-0080</strain>
    </source>
</reference>
<keyword evidence="1" id="KW-0479">Metal-binding</keyword>
<proteinExistence type="predicted"/>
<dbReference type="SMART" id="SM00066">
    <property type="entry name" value="GAL4"/>
    <property type="match status" value="1"/>
</dbReference>
<dbReference type="InterPro" id="IPR036864">
    <property type="entry name" value="Zn2-C6_fun-type_DNA-bd_sf"/>
</dbReference>
<dbReference type="InterPro" id="IPR001138">
    <property type="entry name" value="Zn2Cys6_DnaBD"/>
</dbReference>
<sequence length="701" mass="76763">MAKSSSTTASESDKRLRISKACEECRRRKQKCNGLTPCNICSTRGSQCRYRNFTRNRASKASLVLKRGRGKQLHKTPAEVNVGESLAAESGAAGNAVAQPVPFQDRIFNNIRATYAPPESPSYILQLYYGSSSNFSFLQHIHSHLAVRQAPRSNSEVDDGYEGIDRFKYKGIAFGNVANRGRANSPLFLRYELAKSFLQNFLSSTHHFMPLLDPVRLWSTFEKLYAPRKREDPLDLLDKASVIIAMAMGAISTEEEEWRETLLGEARTEAESTRYHVNVKAVQVSLLLAHCEFATGHPNLAYLCLGSAVTKALAAGIHKAGRGSDSRSEANRTMWTLFCNESISCLMLGRPYLLDREMITIPDPDRTSFAAVLVQLCMTIRRTHKVYSQQEGSSISDLNEHFQSIHEELNMFSDFVKRDFGINIGTPPLPDGGEKLMHHTVLSYLYFYTTILASRPLLILQTELTRHATPPRPNTAVANTTTAHPISPISLAAAPDRCIAAAQSTVIFAESLLSTVPGVQGLCNHGYFLETACFVLVLAAAAVGTGVHDRSSHVAYIARGLACLRELVQREPVRSVANALERMLERLRAGMGEQQAAAVGEGQQEERVPGMQFGGSPEERVEMDSGAAGSSETGVWQSGERVAQEDAGMAMEQGVLGGVGLDGLLDDIQWPSGDWGFDVPLLDVGEFVSVMGDQSGLQGFP</sequence>
<gene>
    <name evidence="7" type="ORF">B0J12DRAFT_652769</name>
</gene>
<evidence type="ECO:0000256" key="4">
    <source>
        <dbReference type="ARBA" id="ARBA00023242"/>
    </source>
</evidence>
<feature type="region of interest" description="Disordered" evidence="5">
    <location>
        <begin position="598"/>
        <end position="637"/>
    </location>
</feature>
<dbReference type="PROSITE" id="PS50048">
    <property type="entry name" value="ZN2_CY6_FUNGAL_2"/>
    <property type="match status" value="1"/>
</dbReference>
<evidence type="ECO:0000256" key="5">
    <source>
        <dbReference type="SAM" id="MobiDB-lite"/>
    </source>
</evidence>
<keyword evidence="4" id="KW-0539">Nucleus</keyword>
<comment type="caution">
    <text evidence="7">The sequence shown here is derived from an EMBL/GenBank/DDBJ whole genome shotgun (WGS) entry which is preliminary data.</text>
</comment>
<evidence type="ECO:0000313" key="7">
    <source>
        <dbReference type="EMBL" id="KAH7056915.1"/>
    </source>
</evidence>
<dbReference type="PANTHER" id="PTHR47424">
    <property type="entry name" value="REGULATORY PROTEIN GAL4"/>
    <property type="match status" value="1"/>
</dbReference>
<dbReference type="Proteomes" id="UP000774617">
    <property type="component" value="Unassembled WGS sequence"/>
</dbReference>
<dbReference type="PANTHER" id="PTHR47424:SF15">
    <property type="entry name" value="ZN(II)2CYS6 TRANSCRIPTION FACTOR (EUROFUNG)"/>
    <property type="match status" value="1"/>
</dbReference>
<keyword evidence="2" id="KW-0805">Transcription regulation</keyword>
<protein>
    <recommendedName>
        <fullName evidence="6">Zn(2)-C6 fungal-type domain-containing protein</fullName>
    </recommendedName>
</protein>
<evidence type="ECO:0000256" key="1">
    <source>
        <dbReference type="ARBA" id="ARBA00022723"/>
    </source>
</evidence>
<evidence type="ECO:0000313" key="8">
    <source>
        <dbReference type="Proteomes" id="UP000774617"/>
    </source>
</evidence>
<dbReference type="Gene3D" id="4.10.240.10">
    <property type="entry name" value="Zn(2)-C6 fungal-type DNA-binding domain"/>
    <property type="match status" value="1"/>
</dbReference>